<evidence type="ECO:0000313" key="2">
    <source>
        <dbReference type="Proteomes" id="UP000784294"/>
    </source>
</evidence>
<evidence type="ECO:0000313" key="1">
    <source>
        <dbReference type="EMBL" id="VEL28426.1"/>
    </source>
</evidence>
<organism evidence="1 2">
    <name type="scientific">Protopolystoma xenopodis</name>
    <dbReference type="NCBI Taxonomy" id="117903"/>
    <lineage>
        <taxon>Eukaryota</taxon>
        <taxon>Metazoa</taxon>
        <taxon>Spiralia</taxon>
        <taxon>Lophotrochozoa</taxon>
        <taxon>Platyhelminthes</taxon>
        <taxon>Monogenea</taxon>
        <taxon>Polyopisthocotylea</taxon>
        <taxon>Polystomatidea</taxon>
        <taxon>Polystomatidae</taxon>
        <taxon>Protopolystoma</taxon>
    </lineage>
</organism>
<comment type="caution">
    <text evidence="1">The sequence shown here is derived from an EMBL/GenBank/DDBJ whole genome shotgun (WGS) entry which is preliminary data.</text>
</comment>
<keyword evidence="2" id="KW-1185">Reference proteome</keyword>
<dbReference type="Proteomes" id="UP000784294">
    <property type="component" value="Unassembled WGS sequence"/>
</dbReference>
<reference evidence="1" key="1">
    <citation type="submission" date="2018-11" db="EMBL/GenBank/DDBJ databases">
        <authorList>
            <consortium name="Pathogen Informatics"/>
        </authorList>
    </citation>
    <scope>NUCLEOTIDE SEQUENCE</scope>
</reference>
<name>A0A3S5FEZ2_9PLAT</name>
<gene>
    <name evidence="1" type="ORF">PXEA_LOCUS21866</name>
</gene>
<sequence>MHCFLVLPSAYIGSVYFSEESLTSYYFSGPWPSEFCAQELLKSFPRQRIDIEPRDTGLPSFMHPFNWLIAHTVGIKLAYPGCMTLFNSLTREFYIYLIISICLSPM</sequence>
<dbReference type="EMBL" id="CAAALY010095040">
    <property type="protein sequence ID" value="VEL28426.1"/>
    <property type="molecule type" value="Genomic_DNA"/>
</dbReference>
<proteinExistence type="predicted"/>
<accession>A0A3S5FEZ2</accession>
<dbReference type="OrthoDB" id="6412627at2759"/>
<dbReference type="AlphaFoldDB" id="A0A3S5FEZ2"/>
<protein>
    <submittedName>
        <fullName evidence="1">Uncharacterized protein</fullName>
    </submittedName>
</protein>